<evidence type="ECO:0000256" key="2">
    <source>
        <dbReference type="ARBA" id="ARBA00008654"/>
    </source>
</evidence>
<dbReference type="InterPro" id="IPR042098">
    <property type="entry name" value="TauD-like_sf"/>
</dbReference>
<proteinExistence type="inferred from homology"/>
<comment type="similarity">
    <text evidence="2">Belongs to the gamma-BBH/TMLD family.</text>
</comment>
<dbReference type="Gene3D" id="3.60.130.10">
    <property type="entry name" value="Clavaminate synthase-like"/>
    <property type="match status" value="1"/>
</dbReference>
<feature type="region of interest" description="Disordered" evidence="7">
    <location>
        <begin position="1"/>
        <end position="20"/>
    </location>
</feature>
<evidence type="ECO:0000256" key="1">
    <source>
        <dbReference type="ARBA" id="ARBA00001954"/>
    </source>
</evidence>
<keyword evidence="5" id="KW-0560">Oxidoreductase</keyword>
<dbReference type="PANTHER" id="PTHR10696">
    <property type="entry name" value="GAMMA-BUTYROBETAINE HYDROXYLASE-RELATED"/>
    <property type="match status" value="1"/>
</dbReference>
<dbReference type="SUPFAM" id="SSF51197">
    <property type="entry name" value="Clavaminate synthase-like"/>
    <property type="match status" value="1"/>
</dbReference>
<evidence type="ECO:0000256" key="4">
    <source>
        <dbReference type="ARBA" id="ARBA00022964"/>
    </source>
</evidence>
<sequence>MAQVLEPVAESTGLPGTPDFDSYPIQHWPVAARAAEGGVDVEWDDGSRSRYHPMVLRENSPDPETIHPVTREQARMLTEFPADLAAIEASIDPAGALAVRWSDGTASRYHPGWLYTYRPGEATRDEDMPERVIWGGDLDLSAVRVDGSNILEDEDQLARWCEALHVHGFAILENLGTDRSVIEQVPALLGPLRDNNFGRIFDVVTKPDADSNAYTSMGLPLHVDLATREYMPGLQFLHCLQNESTGGESLLADSFFIVEKLRREAPELYEALSTTPMTSANKAVNTDYRWTVPMIHLDPATGEPLEVRWNPWLRAPLTADFETADKVYKGLRRLFQMGDSPDNTVTVRLKPGEMLGFDNRRVLHGRTAFDPSTGGRALRGCYVEREELWSRLRIVARHKRERLVSN</sequence>
<evidence type="ECO:0000313" key="11">
    <source>
        <dbReference type="Proteomes" id="UP000198615"/>
    </source>
</evidence>
<organism evidence="10 11">
    <name type="scientific">Thalassobaculum litoreum DSM 18839</name>
    <dbReference type="NCBI Taxonomy" id="1123362"/>
    <lineage>
        <taxon>Bacteria</taxon>
        <taxon>Pseudomonadati</taxon>
        <taxon>Pseudomonadota</taxon>
        <taxon>Alphaproteobacteria</taxon>
        <taxon>Rhodospirillales</taxon>
        <taxon>Thalassobaculaceae</taxon>
        <taxon>Thalassobaculum</taxon>
    </lineage>
</organism>
<keyword evidence="3" id="KW-0479">Metal-binding</keyword>
<dbReference type="InterPro" id="IPR038492">
    <property type="entry name" value="GBBH-like_N_sf"/>
</dbReference>
<dbReference type="AlphaFoldDB" id="A0A8G2BJT6"/>
<keyword evidence="11" id="KW-1185">Reference proteome</keyword>
<comment type="caution">
    <text evidence="10">The sequence shown here is derived from an EMBL/GenBank/DDBJ whole genome shotgun (WGS) entry which is preliminary data.</text>
</comment>
<evidence type="ECO:0000256" key="5">
    <source>
        <dbReference type="ARBA" id="ARBA00023002"/>
    </source>
</evidence>
<dbReference type="Pfam" id="PF06155">
    <property type="entry name" value="GBBH-like_N"/>
    <property type="match status" value="1"/>
</dbReference>
<dbReference type="InterPro" id="IPR003819">
    <property type="entry name" value="TauD/TfdA-like"/>
</dbReference>
<evidence type="ECO:0000256" key="3">
    <source>
        <dbReference type="ARBA" id="ARBA00022723"/>
    </source>
</evidence>
<evidence type="ECO:0000256" key="7">
    <source>
        <dbReference type="SAM" id="MobiDB-lite"/>
    </source>
</evidence>
<dbReference type="InterPro" id="IPR010376">
    <property type="entry name" value="GBBH-like_N"/>
</dbReference>
<protein>
    <submittedName>
        <fullName evidence="10">Gamma-butyrobetaine dioxygenase</fullName>
    </submittedName>
</protein>
<evidence type="ECO:0000259" key="8">
    <source>
        <dbReference type="Pfam" id="PF02668"/>
    </source>
</evidence>
<evidence type="ECO:0000313" key="10">
    <source>
        <dbReference type="EMBL" id="SDF67209.1"/>
    </source>
</evidence>
<dbReference type="CDD" id="cd00250">
    <property type="entry name" value="CAS_like"/>
    <property type="match status" value="1"/>
</dbReference>
<dbReference type="Gene3D" id="3.30.2020.30">
    <property type="match status" value="1"/>
</dbReference>
<dbReference type="Pfam" id="PF02668">
    <property type="entry name" value="TauD"/>
    <property type="match status" value="1"/>
</dbReference>
<dbReference type="GO" id="GO:0045329">
    <property type="term" value="P:carnitine biosynthetic process"/>
    <property type="evidence" value="ECO:0007669"/>
    <property type="project" value="TreeGrafter"/>
</dbReference>
<dbReference type="GO" id="GO:0016706">
    <property type="term" value="F:2-oxoglutarate-dependent dioxygenase activity"/>
    <property type="evidence" value="ECO:0007669"/>
    <property type="project" value="UniProtKB-ARBA"/>
</dbReference>
<dbReference type="EMBL" id="FNBW01000005">
    <property type="protein sequence ID" value="SDF67209.1"/>
    <property type="molecule type" value="Genomic_DNA"/>
</dbReference>
<evidence type="ECO:0000259" key="9">
    <source>
        <dbReference type="Pfam" id="PF06155"/>
    </source>
</evidence>
<name>A0A8G2BJT6_9PROT</name>
<comment type="cofactor">
    <cofactor evidence="1">
        <name>Fe(2+)</name>
        <dbReference type="ChEBI" id="CHEBI:29033"/>
    </cofactor>
</comment>
<evidence type="ECO:0000256" key="6">
    <source>
        <dbReference type="ARBA" id="ARBA00023004"/>
    </source>
</evidence>
<dbReference type="InterPro" id="IPR050411">
    <property type="entry name" value="AlphaKG_dependent_hydroxylases"/>
</dbReference>
<dbReference type="PANTHER" id="PTHR10696:SF25">
    <property type="entry name" value="OXIDOREDUCTASE AIM17-RELATED"/>
    <property type="match status" value="1"/>
</dbReference>
<dbReference type="Proteomes" id="UP000198615">
    <property type="component" value="Unassembled WGS sequence"/>
</dbReference>
<feature type="domain" description="Gamma-butyrobetaine hydroxylase-like N-terminal" evidence="9">
    <location>
        <begin position="35"/>
        <end position="114"/>
    </location>
</feature>
<keyword evidence="6" id="KW-0408">Iron</keyword>
<gene>
    <name evidence="10" type="ORF">SAMN05660686_02010</name>
</gene>
<reference evidence="10 11" key="1">
    <citation type="submission" date="2016-10" db="EMBL/GenBank/DDBJ databases">
        <authorList>
            <person name="Varghese N."/>
            <person name="Submissions S."/>
        </authorList>
    </citation>
    <scope>NUCLEOTIDE SEQUENCE [LARGE SCALE GENOMIC DNA]</scope>
    <source>
        <strain evidence="10 11">DSM 18839</strain>
    </source>
</reference>
<feature type="domain" description="TauD/TfdA-like" evidence="8">
    <location>
        <begin position="141"/>
        <end position="382"/>
    </location>
</feature>
<dbReference type="RefSeq" id="WP_051243468.1">
    <property type="nucleotide sequence ID" value="NZ_FNBW01000005.1"/>
</dbReference>
<keyword evidence="4 10" id="KW-0223">Dioxygenase</keyword>
<dbReference type="GO" id="GO:0046872">
    <property type="term" value="F:metal ion binding"/>
    <property type="evidence" value="ECO:0007669"/>
    <property type="project" value="UniProtKB-KW"/>
</dbReference>
<accession>A0A8G2BJT6</accession>